<dbReference type="InterPro" id="IPR050922">
    <property type="entry name" value="LytR/CpsA/Psr_CW_biosynth"/>
</dbReference>
<dbReference type="EMBL" id="CP082781">
    <property type="protein sequence ID" value="UGS25183.1"/>
    <property type="molecule type" value="Genomic_DNA"/>
</dbReference>
<evidence type="ECO:0000256" key="2">
    <source>
        <dbReference type="SAM" id="MobiDB-lite"/>
    </source>
</evidence>
<reference evidence="5 6" key="1">
    <citation type="submission" date="2023-01" db="EMBL/GenBank/DDBJ databases">
        <title>Characterization of estradiol degrading bacteria Microbacterium sp. MZT7 and reveal degrading genes through genome analysis.</title>
        <authorList>
            <person name="Hao P."/>
            <person name="Gao Y."/>
        </authorList>
    </citation>
    <scope>NUCLEOTIDE SEQUENCE [LARGE SCALE GENOMIC DNA]</scope>
    <source>
        <strain evidence="5 6">MZT7</strain>
    </source>
</reference>
<feature type="compositionally biased region" description="Low complexity" evidence="2">
    <location>
        <begin position="366"/>
        <end position="390"/>
    </location>
</feature>
<dbReference type="Proteomes" id="UP001199642">
    <property type="component" value="Chromosome"/>
</dbReference>
<keyword evidence="3" id="KW-1133">Transmembrane helix</keyword>
<name>A0ABY3RMU6_9MICO</name>
<keyword evidence="6" id="KW-1185">Reference proteome</keyword>
<dbReference type="NCBIfam" id="TIGR00350">
    <property type="entry name" value="lytR_cpsA_psr"/>
    <property type="match status" value="1"/>
</dbReference>
<comment type="similarity">
    <text evidence="1">Belongs to the LytR/CpsA/Psr (LCP) family.</text>
</comment>
<evidence type="ECO:0000259" key="4">
    <source>
        <dbReference type="Pfam" id="PF03816"/>
    </source>
</evidence>
<gene>
    <name evidence="5" type="ORF">K8F61_10785</name>
</gene>
<feature type="region of interest" description="Disordered" evidence="2">
    <location>
        <begin position="359"/>
        <end position="409"/>
    </location>
</feature>
<dbReference type="PANTHER" id="PTHR33392:SF6">
    <property type="entry name" value="POLYISOPRENYL-TEICHOIC ACID--PEPTIDOGLYCAN TEICHOIC ACID TRANSFERASE TAGU"/>
    <property type="match status" value="1"/>
</dbReference>
<dbReference type="Pfam" id="PF03816">
    <property type="entry name" value="LytR_cpsA_psr"/>
    <property type="match status" value="1"/>
</dbReference>
<evidence type="ECO:0000256" key="3">
    <source>
        <dbReference type="SAM" id="Phobius"/>
    </source>
</evidence>
<accession>A0ABY3RMU6</accession>
<dbReference type="InterPro" id="IPR004474">
    <property type="entry name" value="LytR_CpsA_psr"/>
</dbReference>
<dbReference type="RefSeq" id="WP_067242848.1">
    <property type="nucleotide sequence ID" value="NZ_CP082781.1"/>
</dbReference>
<evidence type="ECO:0000313" key="5">
    <source>
        <dbReference type="EMBL" id="UGS25183.1"/>
    </source>
</evidence>
<evidence type="ECO:0000313" key="6">
    <source>
        <dbReference type="Proteomes" id="UP001199642"/>
    </source>
</evidence>
<keyword evidence="3" id="KW-0472">Membrane</keyword>
<protein>
    <submittedName>
        <fullName evidence="5">LCP family protein</fullName>
    </submittedName>
</protein>
<keyword evidence="3" id="KW-0812">Transmembrane</keyword>
<dbReference type="PANTHER" id="PTHR33392">
    <property type="entry name" value="POLYISOPRENYL-TEICHOIC ACID--PEPTIDOGLYCAN TEICHOIC ACID TRANSFERASE TAGU"/>
    <property type="match status" value="1"/>
</dbReference>
<dbReference type="Gene3D" id="3.40.630.190">
    <property type="entry name" value="LCP protein"/>
    <property type="match status" value="1"/>
</dbReference>
<organism evidence="5 6">
    <name type="scientific">Microbacterium resistens</name>
    <dbReference type="NCBI Taxonomy" id="156977"/>
    <lineage>
        <taxon>Bacteria</taxon>
        <taxon>Bacillati</taxon>
        <taxon>Actinomycetota</taxon>
        <taxon>Actinomycetes</taxon>
        <taxon>Micrococcales</taxon>
        <taxon>Microbacteriaceae</taxon>
        <taxon>Microbacterium</taxon>
    </lineage>
</organism>
<evidence type="ECO:0000256" key="1">
    <source>
        <dbReference type="ARBA" id="ARBA00006068"/>
    </source>
</evidence>
<feature type="transmembrane region" description="Helical" evidence="3">
    <location>
        <begin position="26"/>
        <end position="50"/>
    </location>
</feature>
<feature type="domain" description="Cell envelope-related transcriptional attenuator" evidence="4">
    <location>
        <begin position="110"/>
        <end position="265"/>
    </location>
</feature>
<sequence>MSATSRSRRPVARHGQLRRPTALSQLLKIVGVAMAVVLVSGFGVAAYVLYDLQSTLSSNAVALDGQESVPPDIGELKGGINMLVVGTDACEESFSGLFGLRCEEDDGGERNDVNMLLHISDNPRRVTVITLPRDLMVPVPECTDPEGNTTSAMWKQPLNSTFETGGLNCVVKTVSELTGLDIPFAAKVTWGGVIEITNAIGGVDVCIANGLTDEYTNLNLPPGINTLQGYEALQFLRTRYGVGDGSDLGRISNQQVYMSSLARKLVSDEVLSNPATLLKLAHTALANVTPSESLTNPMLLVQIALAVKNVPFEDINFVQYPVFTDPDDPNKVVPDEETADTLMAALEANEQIVVTGTNDGVVNADGTTGEAPPTEGTGEIPPTDGDTTPGDGEEIGETAPPTTPGVVTLPQGVVGQSAADQTCSNGVGYAGE</sequence>
<proteinExistence type="inferred from homology"/>